<dbReference type="Gene3D" id="4.10.240.10">
    <property type="entry name" value="Zn(2)-C6 fungal-type DNA-binding domain"/>
    <property type="match status" value="1"/>
</dbReference>
<dbReference type="Proteomes" id="UP000754883">
    <property type="component" value="Unassembled WGS sequence"/>
</dbReference>
<dbReference type="InterPro" id="IPR036864">
    <property type="entry name" value="Zn2-C6_fun-type_DNA-bd_sf"/>
</dbReference>
<proteinExistence type="predicted"/>
<dbReference type="PANTHER" id="PTHR38111">
    <property type="entry name" value="ZN(2)-C6 FUNGAL-TYPE DOMAIN-CONTAINING PROTEIN-RELATED"/>
    <property type="match status" value="1"/>
</dbReference>
<dbReference type="SUPFAM" id="SSF57701">
    <property type="entry name" value="Zn2/Cys6 DNA-binding domain"/>
    <property type="match status" value="1"/>
</dbReference>
<dbReference type="PROSITE" id="PS50048">
    <property type="entry name" value="ZN2_CY6_FUNGAL_2"/>
    <property type="match status" value="1"/>
</dbReference>
<dbReference type="Pfam" id="PF00172">
    <property type="entry name" value="Zn_clus"/>
    <property type="match status" value="1"/>
</dbReference>
<accession>A0A9N9U5W8</accession>
<dbReference type="InterPro" id="IPR053178">
    <property type="entry name" value="Osmoadaptation_assoc"/>
</dbReference>
<dbReference type="GO" id="GO:0000981">
    <property type="term" value="F:DNA-binding transcription factor activity, RNA polymerase II-specific"/>
    <property type="evidence" value="ECO:0007669"/>
    <property type="project" value="InterPro"/>
</dbReference>
<reference evidence="5" key="1">
    <citation type="submission" date="2019-06" db="EMBL/GenBank/DDBJ databases">
        <authorList>
            <person name="Broberg M."/>
        </authorList>
    </citation>
    <scope>NUCLEOTIDE SEQUENCE [LARGE SCALE GENOMIC DNA]</scope>
</reference>
<reference evidence="4 5" key="2">
    <citation type="submission" date="2021-10" db="EMBL/GenBank/DDBJ databases">
        <authorList>
            <person name="Piombo E."/>
        </authorList>
    </citation>
    <scope>NUCLEOTIDE SEQUENCE [LARGE SCALE GENOMIC DNA]</scope>
</reference>
<protein>
    <recommendedName>
        <fullName evidence="3">Zn(2)-C6 fungal-type domain-containing protein</fullName>
    </recommendedName>
</protein>
<comment type="caution">
    <text evidence="4">The sequence shown here is derived from an EMBL/GenBank/DDBJ whole genome shotgun (WGS) entry which is preliminary data.</text>
</comment>
<evidence type="ECO:0000256" key="1">
    <source>
        <dbReference type="ARBA" id="ARBA00023242"/>
    </source>
</evidence>
<organism evidence="4 5">
    <name type="scientific">Clonostachys byssicola</name>
    <dbReference type="NCBI Taxonomy" id="160290"/>
    <lineage>
        <taxon>Eukaryota</taxon>
        <taxon>Fungi</taxon>
        <taxon>Dikarya</taxon>
        <taxon>Ascomycota</taxon>
        <taxon>Pezizomycotina</taxon>
        <taxon>Sordariomycetes</taxon>
        <taxon>Hypocreomycetidae</taxon>
        <taxon>Hypocreales</taxon>
        <taxon>Bionectriaceae</taxon>
        <taxon>Clonostachys</taxon>
    </lineage>
</organism>
<evidence type="ECO:0000313" key="4">
    <source>
        <dbReference type="EMBL" id="CAG9974928.1"/>
    </source>
</evidence>
<keyword evidence="1" id="KW-0539">Nucleus</keyword>
<dbReference type="EMBL" id="CABFNO020001253">
    <property type="protein sequence ID" value="CAG9974928.1"/>
    <property type="molecule type" value="Genomic_DNA"/>
</dbReference>
<dbReference type="GO" id="GO:0008270">
    <property type="term" value="F:zinc ion binding"/>
    <property type="evidence" value="ECO:0007669"/>
    <property type="project" value="InterPro"/>
</dbReference>
<dbReference type="SMART" id="SM00066">
    <property type="entry name" value="GAL4"/>
    <property type="match status" value="1"/>
</dbReference>
<name>A0A9N9U5W8_9HYPO</name>
<feature type="domain" description="Zn(2)-C6 fungal-type" evidence="3">
    <location>
        <begin position="9"/>
        <end position="37"/>
    </location>
</feature>
<sequence length="509" mass="56809">MPGVPKSQGCQSCKLRKIKCDETWPKCLHCQTSRLICPGPAQLFKFVDHSFPVPGKKKHVRASSPRGQGAGGAWHNLRLQRAHSSGIRGGGRRTPESLSDQSPSPKAVSPTPDELSCMRLISHLEGGLQKITHLGLTFVLKLPMRIQSSACLRDSVELFCSGLTDFQQPEPKRDLMLLPEYGKALRSLRLALTNDEALKAETLAAIALMERASDLFDRQGKKFNIHSRAAIQMMKQRGPTNNDDELDVAVCNDLYGMEMSGWSVQRGGIPPKTTEWKEALERAKSTHRKIVKGDNLAMSDLETLAECCRNLNALISEFQNTSRQSFKSKPNANAAARNGQVNDMEAAIAKTIQMLLEYALEEGAMIVVNDPDGIVGKRYDFTDPMLCQLYLVVLFLHLVPLHILYETDRVLHGTSDNDLHARLRSVAVEAWMCIPYIRSTNWLAGRFPEAPLYATYEVANSTEKEYILDMVQYLDKNSGRLPPSRAAQSAYVLKKAKILMGRDSESFYF</sequence>
<dbReference type="CDD" id="cd00067">
    <property type="entry name" value="GAL4"/>
    <property type="match status" value="1"/>
</dbReference>
<evidence type="ECO:0000313" key="5">
    <source>
        <dbReference type="Proteomes" id="UP000754883"/>
    </source>
</evidence>
<feature type="region of interest" description="Disordered" evidence="2">
    <location>
        <begin position="55"/>
        <end position="112"/>
    </location>
</feature>
<dbReference type="PANTHER" id="PTHR38111:SF2">
    <property type="entry name" value="FINGER DOMAIN PROTEIN, PUTATIVE (AFU_ORTHOLOGUE AFUA_1G01560)-RELATED"/>
    <property type="match status" value="1"/>
</dbReference>
<dbReference type="OrthoDB" id="3037908at2759"/>
<dbReference type="AlphaFoldDB" id="A0A9N9U5W8"/>
<dbReference type="InterPro" id="IPR001138">
    <property type="entry name" value="Zn2Cys6_DnaBD"/>
</dbReference>
<dbReference type="PROSITE" id="PS00463">
    <property type="entry name" value="ZN2_CY6_FUNGAL_1"/>
    <property type="match status" value="1"/>
</dbReference>
<evidence type="ECO:0000256" key="2">
    <source>
        <dbReference type="SAM" id="MobiDB-lite"/>
    </source>
</evidence>
<gene>
    <name evidence="4" type="ORF">CBYS24578_00016613</name>
</gene>
<keyword evidence="5" id="KW-1185">Reference proteome</keyword>
<evidence type="ECO:0000259" key="3">
    <source>
        <dbReference type="PROSITE" id="PS50048"/>
    </source>
</evidence>